<dbReference type="EMBL" id="BMJA01000001">
    <property type="protein sequence ID" value="GGA27865.1"/>
    <property type="molecule type" value="Genomic_DNA"/>
</dbReference>
<gene>
    <name evidence="1" type="ORF">GCM10010981_15790</name>
</gene>
<evidence type="ECO:0000313" key="2">
    <source>
        <dbReference type="Proteomes" id="UP000620046"/>
    </source>
</evidence>
<accession>A0ABQ1FRE0</accession>
<comment type="caution">
    <text evidence="1">The sequence shown here is derived from an EMBL/GenBank/DDBJ whole genome shotgun (WGS) entry which is preliminary data.</text>
</comment>
<name>A0ABQ1FRE0_9GAMM</name>
<dbReference type="RefSeq" id="WP_188793681.1">
    <property type="nucleotide sequence ID" value="NZ_BMJA01000001.1"/>
</dbReference>
<proteinExistence type="predicted"/>
<organism evidence="1 2">
    <name type="scientific">Dyella nitratireducens</name>
    <dbReference type="NCBI Taxonomy" id="1849580"/>
    <lineage>
        <taxon>Bacteria</taxon>
        <taxon>Pseudomonadati</taxon>
        <taxon>Pseudomonadota</taxon>
        <taxon>Gammaproteobacteria</taxon>
        <taxon>Lysobacterales</taxon>
        <taxon>Rhodanobacteraceae</taxon>
        <taxon>Dyella</taxon>
    </lineage>
</organism>
<sequence length="392" mass="42117">MHLAAQPFSRGIKNVESTSSLVALPTVLALELSPGEHPRRLTLSRDEAAELAALVADDLHTLVPDVAQARLTLGGAMFDAVELLRPGFPAWVTLDELARRVPRGQLENVVAFGHHEGRMPAQPLEPELAYADGPMRLLPLSLLAPEELAEALSERLEVELVGRGEASARTADWLMRSFGIRLEHARYLSRNDLLALTCVQYEHVNLAPLWQMLEAAMLTPYRPEMAVSARGLTLRYADGKVWMQSPAQWLAVQGGDITERSHAFAGAVFELRQYAALLQAHGVTLLLEGESTVDSHGWLAETLAQVDPAYEAPALFAHEAAGLGVVAVTVAQRGSGGHAHVLAHGYPLQSAALGPLVTTLADRFGATSDLHALGKIQLDEHGALAAPAVALH</sequence>
<dbReference type="Proteomes" id="UP000620046">
    <property type="component" value="Unassembled WGS sequence"/>
</dbReference>
<keyword evidence="2" id="KW-1185">Reference proteome</keyword>
<reference evidence="2" key="1">
    <citation type="journal article" date="2019" name="Int. J. Syst. Evol. Microbiol.">
        <title>The Global Catalogue of Microorganisms (GCM) 10K type strain sequencing project: providing services to taxonomists for standard genome sequencing and annotation.</title>
        <authorList>
            <consortium name="The Broad Institute Genomics Platform"/>
            <consortium name="The Broad Institute Genome Sequencing Center for Infectious Disease"/>
            <person name="Wu L."/>
            <person name="Ma J."/>
        </authorList>
    </citation>
    <scope>NUCLEOTIDE SEQUENCE [LARGE SCALE GENOMIC DNA]</scope>
    <source>
        <strain evidence="2">CGMCC 1.15439</strain>
    </source>
</reference>
<evidence type="ECO:0000313" key="1">
    <source>
        <dbReference type="EMBL" id="GGA27865.1"/>
    </source>
</evidence>
<protein>
    <submittedName>
        <fullName evidence="1">Uncharacterized protein</fullName>
    </submittedName>
</protein>